<dbReference type="SUPFAM" id="SSF51735">
    <property type="entry name" value="NAD(P)-binding Rossmann-fold domains"/>
    <property type="match status" value="1"/>
</dbReference>
<dbReference type="Gene3D" id="3.40.50.720">
    <property type="entry name" value="NAD(P)-binding Rossmann-like Domain"/>
    <property type="match status" value="1"/>
</dbReference>
<dbReference type="EMBL" id="JBDQQU010000357">
    <property type="protein sequence ID" value="MEO3957383.1"/>
    <property type="molecule type" value="Genomic_DNA"/>
</dbReference>
<evidence type="ECO:0000313" key="4">
    <source>
        <dbReference type="EMBL" id="MEO3957383.1"/>
    </source>
</evidence>
<dbReference type="Proteomes" id="UP001438292">
    <property type="component" value="Unassembled WGS sequence"/>
</dbReference>
<organism evidence="4 5">
    <name type="scientific">Chromobacterium piscinae</name>
    <dbReference type="NCBI Taxonomy" id="686831"/>
    <lineage>
        <taxon>Bacteria</taxon>
        <taxon>Pseudomonadati</taxon>
        <taxon>Pseudomonadota</taxon>
        <taxon>Betaproteobacteria</taxon>
        <taxon>Neisseriales</taxon>
        <taxon>Chromobacteriaceae</taxon>
        <taxon>Chromobacterium</taxon>
    </lineage>
</organism>
<comment type="caution">
    <text evidence="4">The sequence shown here is derived from an EMBL/GenBank/DDBJ whole genome shotgun (WGS) entry which is preliminary data.</text>
</comment>
<sequence>HAEYVRVPFADNDCFVVPEGVSDEQALFLSDAAPTGYMGADFCNIHPGDTVVVWGCGGVGLMAQQSAWLMGAHQVIGIDRYPERLAMARDYAGSIALDYTQVDINEALL</sequence>
<reference evidence="4 5" key="1">
    <citation type="submission" date="2024-05" db="EMBL/GenBank/DDBJ databases">
        <authorList>
            <person name="De Oliveira J.P."/>
            <person name="Noriler S.A."/>
            <person name="De Oliveira A.G."/>
            <person name="Sipoli D.S."/>
        </authorList>
    </citation>
    <scope>NUCLEOTIDE SEQUENCE [LARGE SCALE GENOMIC DNA]</scope>
    <source>
        <strain evidence="4 5">LABIM186</strain>
    </source>
</reference>
<protein>
    <submittedName>
        <fullName evidence="4">NAD(P)-dependent alcohol dehydrogenase</fullName>
    </submittedName>
</protein>
<evidence type="ECO:0000256" key="2">
    <source>
        <dbReference type="ARBA" id="ARBA00022723"/>
    </source>
</evidence>
<evidence type="ECO:0000256" key="1">
    <source>
        <dbReference type="ARBA" id="ARBA00001947"/>
    </source>
</evidence>
<feature type="non-terminal residue" evidence="4">
    <location>
        <position position="1"/>
    </location>
</feature>
<evidence type="ECO:0000256" key="3">
    <source>
        <dbReference type="ARBA" id="ARBA00022833"/>
    </source>
</evidence>
<dbReference type="Gene3D" id="3.90.180.10">
    <property type="entry name" value="Medium-chain alcohol dehydrogenases, catalytic domain"/>
    <property type="match status" value="1"/>
</dbReference>
<dbReference type="InterPro" id="IPR036291">
    <property type="entry name" value="NAD(P)-bd_dom_sf"/>
</dbReference>
<keyword evidence="5" id="KW-1185">Reference proteome</keyword>
<keyword evidence="2" id="KW-0479">Metal-binding</keyword>
<gene>
    <name evidence="4" type="ORF">ABH309_23345</name>
</gene>
<proteinExistence type="predicted"/>
<accession>A0ABV0HBC9</accession>
<keyword evidence="3" id="KW-0862">Zinc</keyword>
<comment type="cofactor">
    <cofactor evidence="1">
        <name>Zn(2+)</name>
        <dbReference type="ChEBI" id="CHEBI:29105"/>
    </cofactor>
</comment>
<evidence type="ECO:0000313" key="5">
    <source>
        <dbReference type="Proteomes" id="UP001438292"/>
    </source>
</evidence>
<name>A0ABV0HBC9_9NEIS</name>
<feature type="non-terminal residue" evidence="4">
    <location>
        <position position="109"/>
    </location>
</feature>
<dbReference type="PANTHER" id="PTHR42813:SF2">
    <property type="entry name" value="DEHYDROGENASE, ZINC-CONTAINING, PUTATIVE (AFU_ORTHOLOGUE AFUA_2G02810)-RELATED"/>
    <property type="match status" value="1"/>
</dbReference>
<dbReference type="PANTHER" id="PTHR42813">
    <property type="entry name" value="ZINC-TYPE ALCOHOL DEHYDROGENASE-LIKE"/>
    <property type="match status" value="1"/>
</dbReference>